<dbReference type="EMBL" id="QNUG01000005">
    <property type="protein sequence ID" value="REC72285.1"/>
    <property type="molecule type" value="Genomic_DNA"/>
</dbReference>
<feature type="transmembrane region" description="Helical" evidence="2">
    <location>
        <begin position="150"/>
        <end position="170"/>
    </location>
</feature>
<dbReference type="RefSeq" id="WP_116032777.1">
    <property type="nucleotide sequence ID" value="NZ_JBHLVV010000003.1"/>
</dbReference>
<dbReference type="OrthoDB" id="1447313at2"/>
<keyword evidence="3" id="KW-0732">Signal</keyword>
<comment type="caution">
    <text evidence="4">The sequence shown here is derived from an EMBL/GenBank/DDBJ whole genome shotgun (WGS) entry which is preliminary data.</text>
</comment>
<keyword evidence="2" id="KW-1133">Transmembrane helix</keyword>
<keyword evidence="2" id="KW-0812">Transmembrane</keyword>
<evidence type="ECO:0000256" key="2">
    <source>
        <dbReference type="SAM" id="Phobius"/>
    </source>
</evidence>
<evidence type="ECO:0000313" key="4">
    <source>
        <dbReference type="EMBL" id="REC72285.1"/>
    </source>
</evidence>
<accession>A0A3D9D2R8</accession>
<dbReference type="Proteomes" id="UP000256326">
    <property type="component" value="Unassembled WGS sequence"/>
</dbReference>
<sequence>MKKHFYLLILSFSLISCYTYKVAAEAEETPEANTRLQNKGEQGVKSKEQFAVSSVADSRASEAKIATRGSRNTKPEKEKKPKPTSIIEKLEVGKFFKIDVADRSYKIQVDKWESDTLVAHVIHKPKKILKFHKNQINQSTIAERRFSQPIADIITVAAYAGVGVGIWVMVK</sequence>
<dbReference type="PROSITE" id="PS51257">
    <property type="entry name" value="PROKAR_LIPOPROTEIN"/>
    <property type="match status" value="1"/>
</dbReference>
<evidence type="ECO:0000313" key="5">
    <source>
        <dbReference type="Proteomes" id="UP000256326"/>
    </source>
</evidence>
<evidence type="ECO:0000256" key="1">
    <source>
        <dbReference type="SAM" id="MobiDB-lite"/>
    </source>
</evidence>
<proteinExistence type="predicted"/>
<evidence type="ECO:0000256" key="3">
    <source>
        <dbReference type="SAM" id="SignalP"/>
    </source>
</evidence>
<feature type="region of interest" description="Disordered" evidence="1">
    <location>
        <begin position="61"/>
        <end position="83"/>
    </location>
</feature>
<keyword evidence="2" id="KW-0472">Membrane</keyword>
<gene>
    <name evidence="4" type="ORF">DRF58_03245</name>
</gene>
<feature type="chain" id="PRO_5017653018" description="Lipoprotein" evidence="3">
    <location>
        <begin position="24"/>
        <end position="171"/>
    </location>
</feature>
<organism evidence="4 5">
    <name type="scientific">Epilithonimonas hispanica</name>
    <dbReference type="NCBI Taxonomy" id="358687"/>
    <lineage>
        <taxon>Bacteria</taxon>
        <taxon>Pseudomonadati</taxon>
        <taxon>Bacteroidota</taxon>
        <taxon>Flavobacteriia</taxon>
        <taxon>Flavobacteriales</taxon>
        <taxon>Weeksellaceae</taxon>
        <taxon>Chryseobacterium group</taxon>
        <taxon>Epilithonimonas</taxon>
    </lineage>
</organism>
<name>A0A3D9D2R8_9FLAO</name>
<dbReference type="AlphaFoldDB" id="A0A3D9D2R8"/>
<keyword evidence="5" id="KW-1185">Reference proteome</keyword>
<evidence type="ECO:0008006" key="6">
    <source>
        <dbReference type="Google" id="ProtNLM"/>
    </source>
</evidence>
<feature type="signal peptide" evidence="3">
    <location>
        <begin position="1"/>
        <end position="23"/>
    </location>
</feature>
<protein>
    <recommendedName>
        <fullName evidence="6">Lipoprotein</fullName>
    </recommendedName>
</protein>
<reference evidence="4 5" key="1">
    <citation type="journal article" date="2006" name="Int. J. Syst. Evol. Microbiol.">
        <title>Chryseobacterium hispanicum sp. nov., isolated from the drinking water distribution system of Sevilla, Spain.</title>
        <authorList>
            <person name="Gallego V."/>
            <person name="Garcia M.T."/>
            <person name="Ventosa A."/>
        </authorList>
    </citation>
    <scope>NUCLEOTIDE SEQUENCE [LARGE SCALE GENOMIC DNA]</scope>
    <source>
        <strain evidence="4 5">KCTC 22104</strain>
    </source>
</reference>